<feature type="domain" description="Prohead serine protease" evidence="7">
    <location>
        <begin position="24"/>
        <end position="142"/>
    </location>
</feature>
<dbReference type="InterPro" id="IPR054612">
    <property type="entry name" value="Phage_capsid-like_C"/>
</dbReference>
<dbReference type="RefSeq" id="WP_212610880.1">
    <property type="nucleotide sequence ID" value="NZ_CP073910.1"/>
</dbReference>
<dbReference type="InterPro" id="IPR024455">
    <property type="entry name" value="Phage_capsid"/>
</dbReference>
<organism evidence="9 10">
    <name type="scientific">Sphingobium phenoxybenzoativorans</name>
    <dbReference type="NCBI Taxonomy" id="1592790"/>
    <lineage>
        <taxon>Bacteria</taxon>
        <taxon>Pseudomonadati</taxon>
        <taxon>Pseudomonadota</taxon>
        <taxon>Alphaproteobacteria</taxon>
        <taxon>Sphingomonadales</taxon>
        <taxon>Sphingomonadaceae</taxon>
        <taxon>Sphingobium</taxon>
    </lineage>
</organism>
<evidence type="ECO:0000256" key="4">
    <source>
        <dbReference type="ARBA" id="ARBA00022801"/>
    </source>
</evidence>
<keyword evidence="2" id="KW-1188">Viral release from host cell</keyword>
<keyword evidence="10" id="KW-1185">Reference proteome</keyword>
<dbReference type="KEGG" id="spph:KFK14_11375"/>
<keyword evidence="5" id="KW-0175">Coiled coil</keyword>
<name>A0A975Q3D2_9SPHN</name>
<feature type="region of interest" description="Disordered" evidence="6">
    <location>
        <begin position="251"/>
        <end position="278"/>
    </location>
</feature>
<dbReference type="AlphaFoldDB" id="A0A975Q3D2"/>
<evidence type="ECO:0000256" key="2">
    <source>
        <dbReference type="ARBA" id="ARBA00022612"/>
    </source>
</evidence>
<dbReference type="GO" id="GO:0006508">
    <property type="term" value="P:proteolysis"/>
    <property type="evidence" value="ECO:0007669"/>
    <property type="project" value="UniProtKB-KW"/>
</dbReference>
<feature type="domain" description="Phage capsid-like C-terminal" evidence="8">
    <location>
        <begin position="391"/>
        <end position="560"/>
    </location>
</feature>
<dbReference type="Proteomes" id="UP000681425">
    <property type="component" value="Chromosome"/>
</dbReference>
<keyword evidence="4" id="KW-0378">Hydrolase</keyword>
<reference evidence="9" key="1">
    <citation type="submission" date="2021-04" db="EMBL/GenBank/DDBJ databases">
        <title>Isolation of p-tert-butylphenol degrading bacteria Sphingobium phenoxybenzoativorans Tas13 from active sludge.</title>
        <authorList>
            <person name="Li Y."/>
        </authorList>
    </citation>
    <scope>NUCLEOTIDE SEQUENCE</scope>
    <source>
        <strain evidence="9">Tas13</strain>
    </source>
</reference>
<feature type="region of interest" description="Disordered" evidence="6">
    <location>
        <begin position="169"/>
        <end position="189"/>
    </location>
</feature>
<dbReference type="Pfam" id="PF05065">
    <property type="entry name" value="Phage_capsid"/>
    <property type="match status" value="1"/>
</dbReference>
<evidence type="ECO:0000256" key="3">
    <source>
        <dbReference type="ARBA" id="ARBA00022670"/>
    </source>
</evidence>
<accession>A0A975Q3D2</accession>
<gene>
    <name evidence="9" type="ORF">KFK14_11375</name>
</gene>
<evidence type="ECO:0000256" key="5">
    <source>
        <dbReference type="SAM" id="Coils"/>
    </source>
</evidence>
<feature type="compositionally biased region" description="Basic and acidic residues" evidence="6">
    <location>
        <begin position="259"/>
        <end position="276"/>
    </location>
</feature>
<dbReference type="NCBIfam" id="TIGR01554">
    <property type="entry name" value="major_cap_HK97"/>
    <property type="match status" value="1"/>
</dbReference>
<evidence type="ECO:0000313" key="10">
    <source>
        <dbReference type="Proteomes" id="UP000681425"/>
    </source>
</evidence>
<dbReference type="Pfam" id="PF04586">
    <property type="entry name" value="Peptidase_S78"/>
    <property type="match status" value="1"/>
</dbReference>
<dbReference type="GO" id="GO:0008233">
    <property type="term" value="F:peptidase activity"/>
    <property type="evidence" value="ECO:0007669"/>
    <property type="project" value="UniProtKB-KW"/>
</dbReference>
<feature type="coiled-coil region" evidence="5">
    <location>
        <begin position="191"/>
        <end position="246"/>
    </location>
</feature>
<evidence type="ECO:0000259" key="7">
    <source>
        <dbReference type="Pfam" id="PF04586"/>
    </source>
</evidence>
<sequence>MSDPVFKAVASEAGDDPLDYVMSDATVDRYGDSIVAEGWKLTNFRKNPVALFGHNSNFVIGHWKNVRVEGGKLLGRLELLGEGISERLDEIRAAVAAGVLRAVSVGFRPLAADPMPGGKGAKFTSSELVECSLVAIPANPNALQLAKSLNLSDDVQRMIFGEPAEGVTPILRRDGTGKSAKSPPFSRNTKMPTLAERIETAQTEIVELKDKLADETRADDVDATVIEALTTELETKEATLASLRRAEAALSKSSTSVVTDERRDQQQNEQRSERRPFAMPAKKVAPKDYVLRSAVATALGHVLKRNPADVLLERYGDDAVTRAVFDVVTRAASAPATTTTTGWAAELVQTAILDFIESLLPLSVYPGLSERGGRFTFGRNGIVSLPARNTGNSVGGSFVGQGAPIPVRQGAFTSTSLTPKKMAVISTFTREIAQHSTPSIEAVLREAIQEDTAVAIDTVLLDATAASAVRPAGLRNGVTATTATSGGGFAALVGDLKALIAALIASSNGRIRQPVWIMNPIQVLSASVTQNAGGDFPFKAEIAEGNLLGYPILQSTTVAAGMVFLVDAADFFSATGDDPVFDMSDQATLHMEDTTPLAIGTTGTPNTVAAPVRSLFQTDTLALRMILDMNWAMRRTGTVAWTQSVTW</sequence>
<protein>
    <submittedName>
        <fullName evidence="9">Phage major capsid protein</fullName>
    </submittedName>
</protein>
<keyword evidence="3" id="KW-0645">Protease</keyword>
<dbReference type="InterPro" id="IPR054613">
    <property type="entry name" value="Peptidase_S78_dom"/>
</dbReference>
<comment type="subcellular location">
    <subcellularLocation>
        <location evidence="1">Virion</location>
    </subcellularLocation>
</comment>
<dbReference type="EMBL" id="CP073910">
    <property type="protein sequence ID" value="QUT07930.1"/>
    <property type="molecule type" value="Genomic_DNA"/>
</dbReference>
<evidence type="ECO:0000256" key="1">
    <source>
        <dbReference type="ARBA" id="ARBA00004328"/>
    </source>
</evidence>
<proteinExistence type="predicted"/>
<evidence type="ECO:0000313" key="9">
    <source>
        <dbReference type="EMBL" id="QUT07930.1"/>
    </source>
</evidence>
<evidence type="ECO:0000259" key="8">
    <source>
        <dbReference type="Pfam" id="PF05065"/>
    </source>
</evidence>
<evidence type="ECO:0000256" key="6">
    <source>
        <dbReference type="SAM" id="MobiDB-lite"/>
    </source>
</evidence>
<dbReference type="SUPFAM" id="SSF56563">
    <property type="entry name" value="Major capsid protein gp5"/>
    <property type="match status" value="1"/>
</dbReference>